<dbReference type="PROSITE" id="PS50191">
    <property type="entry name" value="CRAL_TRIO"/>
    <property type="match status" value="1"/>
</dbReference>
<proteinExistence type="predicted"/>
<comment type="caution">
    <text evidence="4">The sequence shown here is derived from an EMBL/GenBank/DDBJ whole genome shotgun (WGS) entry which is preliminary data.</text>
</comment>
<dbReference type="InterPro" id="IPR036865">
    <property type="entry name" value="CRAL-TRIO_dom_sf"/>
</dbReference>
<dbReference type="SUPFAM" id="SSF52087">
    <property type="entry name" value="CRAL/TRIO domain"/>
    <property type="match status" value="1"/>
</dbReference>
<accession>A0AAN9SS14</accession>
<evidence type="ECO:0000256" key="1">
    <source>
        <dbReference type="SAM" id="MobiDB-lite"/>
    </source>
</evidence>
<name>A0AAN9SS14_PSOTE</name>
<evidence type="ECO:0000313" key="4">
    <source>
        <dbReference type="EMBL" id="KAK7402182.1"/>
    </source>
</evidence>
<keyword evidence="5" id="KW-1185">Reference proteome</keyword>
<feature type="region of interest" description="Disordered" evidence="1">
    <location>
        <begin position="457"/>
        <end position="477"/>
    </location>
</feature>
<dbReference type="EMBL" id="JAYMYS010000003">
    <property type="protein sequence ID" value="KAK7402182.1"/>
    <property type="molecule type" value="Genomic_DNA"/>
</dbReference>
<evidence type="ECO:0000256" key="2">
    <source>
        <dbReference type="SAM" id="Phobius"/>
    </source>
</evidence>
<dbReference type="InterPro" id="IPR001251">
    <property type="entry name" value="CRAL-TRIO_dom"/>
</dbReference>
<keyword evidence="2" id="KW-0812">Transmembrane</keyword>
<sequence length="521" mass="59462">MIDPSELNLQIVAAYFRNWHHRRLLTAEVYKGDTVDYSDLSKIPKPGSVMTENKAHKNLLIATHPKSFVRRNHKHLISSIHGHLGSSAVGRITFFLLKVAALEILRRFSKRRCPCIWKGLQAVQILCYPPFKWIQRWAPFKGLIDNMQVLSRPMLALSIATLFSDQSIAMLFSEQSKCIDIKSDSSTDSKDAIVYSELSPSPVDLNTSQCLTDPKILESEKWLTQVKQELENQGLSLPERINDDELRRFYAASNNDFSFFLTTIKKTIRWRETYRILSEEELKMWSKMVFWHGSDVGHRPILIVRLGLASNTLTSEDRPRFAQAVISQVEHGVLYLVNADNPQITVLMDCEGLSTVRIPMQIMRSCSSLLQDHFPNRLGCMFVIQLPANLHVIVQTFIQDLKPDTRNKLKIEREMYQKVLSDYMPTLPTYLGGCCTCMKCSNIGQWDMLQTCATGTSRRDGMEDTSDSDKEDSPTLHPSCELEGHLYGNYDKLLRTAIVGILIFWAFVALGAVVFDPSNRY</sequence>
<organism evidence="4 5">
    <name type="scientific">Psophocarpus tetragonolobus</name>
    <name type="common">Winged bean</name>
    <name type="synonym">Dolichos tetragonolobus</name>
    <dbReference type="NCBI Taxonomy" id="3891"/>
    <lineage>
        <taxon>Eukaryota</taxon>
        <taxon>Viridiplantae</taxon>
        <taxon>Streptophyta</taxon>
        <taxon>Embryophyta</taxon>
        <taxon>Tracheophyta</taxon>
        <taxon>Spermatophyta</taxon>
        <taxon>Magnoliopsida</taxon>
        <taxon>eudicotyledons</taxon>
        <taxon>Gunneridae</taxon>
        <taxon>Pentapetalae</taxon>
        <taxon>rosids</taxon>
        <taxon>fabids</taxon>
        <taxon>Fabales</taxon>
        <taxon>Fabaceae</taxon>
        <taxon>Papilionoideae</taxon>
        <taxon>50 kb inversion clade</taxon>
        <taxon>NPAAA clade</taxon>
        <taxon>indigoferoid/millettioid clade</taxon>
        <taxon>Phaseoleae</taxon>
        <taxon>Psophocarpus</taxon>
    </lineage>
</organism>
<protein>
    <recommendedName>
        <fullName evidence="3">CRAL-TRIO domain-containing protein</fullName>
    </recommendedName>
</protein>
<dbReference type="Pfam" id="PF00650">
    <property type="entry name" value="CRAL_TRIO"/>
    <property type="match status" value="1"/>
</dbReference>
<dbReference type="Proteomes" id="UP001386955">
    <property type="component" value="Unassembled WGS sequence"/>
</dbReference>
<dbReference type="AlphaFoldDB" id="A0AAN9SS14"/>
<dbReference type="Gene3D" id="3.40.525.10">
    <property type="entry name" value="CRAL-TRIO lipid binding domain"/>
    <property type="match status" value="1"/>
</dbReference>
<dbReference type="CDD" id="cd00170">
    <property type="entry name" value="SEC14"/>
    <property type="match status" value="1"/>
</dbReference>
<keyword evidence="2" id="KW-1133">Transmembrane helix</keyword>
<feature type="domain" description="CRAL-TRIO" evidence="3">
    <location>
        <begin position="279"/>
        <end position="439"/>
    </location>
</feature>
<dbReference type="PANTHER" id="PTHR47041">
    <property type="entry name" value="SEC14 CYTOSOLIC FACTOR FAMILY PROTEIN / PHOSPHOGLYCERIDE TRANSFER FAMILY PROTEIN"/>
    <property type="match status" value="1"/>
</dbReference>
<evidence type="ECO:0000259" key="3">
    <source>
        <dbReference type="PROSITE" id="PS50191"/>
    </source>
</evidence>
<reference evidence="4 5" key="1">
    <citation type="submission" date="2024-01" db="EMBL/GenBank/DDBJ databases">
        <title>The genomes of 5 underutilized Papilionoideae crops provide insights into root nodulation and disease resistanc.</title>
        <authorList>
            <person name="Jiang F."/>
        </authorList>
    </citation>
    <scope>NUCLEOTIDE SEQUENCE [LARGE SCALE GENOMIC DNA]</scope>
    <source>
        <strain evidence="4">DUOXIRENSHENG_FW03</strain>
        <tissue evidence="4">Leaves</tissue>
    </source>
</reference>
<dbReference type="PANTHER" id="PTHR47041:SF2">
    <property type="entry name" value="SEC14 CYTOSOLIC FACTOR FAMILY PROTEIN _ PHOSPHOGLYCERIDE TRANSFER FAMILY PROTEIN"/>
    <property type="match status" value="1"/>
</dbReference>
<dbReference type="SMART" id="SM00516">
    <property type="entry name" value="SEC14"/>
    <property type="match status" value="1"/>
</dbReference>
<keyword evidence="2" id="KW-0472">Membrane</keyword>
<gene>
    <name evidence="4" type="ORF">VNO78_14236</name>
</gene>
<evidence type="ECO:0000313" key="5">
    <source>
        <dbReference type="Proteomes" id="UP001386955"/>
    </source>
</evidence>
<feature type="transmembrane region" description="Helical" evidence="2">
    <location>
        <begin position="493"/>
        <end position="515"/>
    </location>
</feature>